<gene>
    <name evidence="3" type="ORF">METBISCDRAFT_17437</name>
</gene>
<name>A0A4P9ZAV3_9ASCO</name>
<feature type="transmembrane region" description="Helical" evidence="2">
    <location>
        <begin position="261"/>
        <end position="281"/>
    </location>
</feature>
<dbReference type="Pfam" id="PF02116">
    <property type="entry name" value="STE2"/>
    <property type="match status" value="1"/>
</dbReference>
<dbReference type="PANTHER" id="PTHR28009">
    <property type="entry name" value="PHEROMONE ALPHA FACTOR RECEPTOR"/>
    <property type="match status" value="1"/>
</dbReference>
<reference evidence="4" key="1">
    <citation type="journal article" date="2018" name="Nat. Microbiol.">
        <title>Leveraging single-cell genomics to expand the fungal tree of life.</title>
        <authorList>
            <person name="Ahrendt S.R."/>
            <person name="Quandt C.A."/>
            <person name="Ciobanu D."/>
            <person name="Clum A."/>
            <person name="Salamov A."/>
            <person name="Andreopoulos B."/>
            <person name="Cheng J.F."/>
            <person name="Woyke T."/>
            <person name="Pelin A."/>
            <person name="Henrissat B."/>
            <person name="Reynolds N.K."/>
            <person name="Benny G.L."/>
            <person name="Smith M.E."/>
            <person name="James T.Y."/>
            <person name="Grigoriev I.V."/>
        </authorList>
    </citation>
    <scope>NUCLEOTIDE SEQUENCE [LARGE SCALE GENOMIC DNA]</scope>
    <source>
        <strain evidence="4">Baker2002</strain>
    </source>
</reference>
<organism evidence="3 4">
    <name type="scientific">Metschnikowia bicuspidata</name>
    <dbReference type="NCBI Taxonomy" id="27322"/>
    <lineage>
        <taxon>Eukaryota</taxon>
        <taxon>Fungi</taxon>
        <taxon>Dikarya</taxon>
        <taxon>Ascomycota</taxon>
        <taxon>Saccharomycotina</taxon>
        <taxon>Pichiomycetes</taxon>
        <taxon>Metschnikowiaceae</taxon>
        <taxon>Metschnikowia</taxon>
    </lineage>
</organism>
<dbReference type="GO" id="GO:0000750">
    <property type="term" value="P:pheromone-dependent signal transduction involved in conjugation with cellular fusion"/>
    <property type="evidence" value="ECO:0007669"/>
    <property type="project" value="TreeGrafter"/>
</dbReference>
<evidence type="ECO:0008006" key="5">
    <source>
        <dbReference type="Google" id="ProtNLM"/>
    </source>
</evidence>
<keyword evidence="2" id="KW-0812">Transmembrane</keyword>
<proteinExistence type="predicted"/>
<keyword evidence="2" id="KW-0472">Membrane</keyword>
<dbReference type="Proteomes" id="UP000268321">
    <property type="component" value="Unassembled WGS sequence"/>
</dbReference>
<evidence type="ECO:0000256" key="2">
    <source>
        <dbReference type="SAM" id="Phobius"/>
    </source>
</evidence>
<feature type="region of interest" description="Disordered" evidence="1">
    <location>
        <begin position="326"/>
        <end position="346"/>
    </location>
</feature>
<sequence>MDDFDALQIALNYTVFDTPFSVTFAQLEHFASTSTIMGMMQGFGIGCSVVLSFVSWCSISNKKTPVFILNQICLFLLALRSVLFMVYLRGPLNSLAFLFTGILESYSAFRVSVVISVIYVCLIVAVECLLVFQVYVMFKSCNSRIKRLAVLAFSGALAAVVVVIYIVQTTFSLQNSWAQLNGHKGSPMWRANLPFILFCVSINFLSVLLVGKLLMAIHIRRHLGLKQFNPLHVLLIMTLQTCIIPSAMAIYNYSLTERSPVYFNLSIIMVVCNMPFSSLWASTANNSAVPNSCQNSVFSRISSNDSRDSSETLAFSFRSKAVQKSPFSEKDNYPQSTMSVGSDGDDATINRMYQEINMHQRV</sequence>
<dbReference type="EMBL" id="ML004470">
    <property type="protein sequence ID" value="RKP29945.1"/>
    <property type="molecule type" value="Genomic_DNA"/>
</dbReference>
<feature type="transmembrane region" description="Helical" evidence="2">
    <location>
        <begin position="108"/>
        <end position="136"/>
    </location>
</feature>
<dbReference type="InterPro" id="IPR000366">
    <property type="entry name" value="GPCR_STE2"/>
</dbReference>
<keyword evidence="2" id="KW-1133">Transmembrane helix</keyword>
<dbReference type="PANTHER" id="PTHR28009:SF1">
    <property type="entry name" value="PHEROMONE ALPHA FACTOR RECEPTOR"/>
    <property type="match status" value="1"/>
</dbReference>
<dbReference type="GO" id="GO:0038038">
    <property type="term" value="C:G protein-coupled receptor homodimeric complex"/>
    <property type="evidence" value="ECO:0007669"/>
    <property type="project" value="TreeGrafter"/>
</dbReference>
<dbReference type="GO" id="GO:0004932">
    <property type="term" value="F:mating-type factor pheromone receptor activity"/>
    <property type="evidence" value="ECO:0007669"/>
    <property type="project" value="InterPro"/>
</dbReference>
<protein>
    <recommendedName>
        <fullName evidence="5">Pheromone alpha factor receptor</fullName>
    </recommendedName>
</protein>
<dbReference type="OrthoDB" id="5402633at2759"/>
<dbReference type="PRINTS" id="PR00250">
    <property type="entry name" value="GPCRSTE2"/>
</dbReference>
<evidence type="ECO:0000256" key="1">
    <source>
        <dbReference type="SAM" id="MobiDB-lite"/>
    </source>
</evidence>
<dbReference type="InterPro" id="IPR027458">
    <property type="entry name" value="STE2_TM1-TM2_sf"/>
</dbReference>
<feature type="transmembrane region" description="Helical" evidence="2">
    <location>
        <begin position="66"/>
        <end position="88"/>
    </location>
</feature>
<dbReference type="AlphaFoldDB" id="A0A4P9ZAV3"/>
<dbReference type="Gene3D" id="1.10.287.920">
    <property type="entry name" value="Pheromone alpha factor receptor"/>
    <property type="match status" value="1"/>
</dbReference>
<feature type="transmembrane region" description="Helical" evidence="2">
    <location>
        <begin position="195"/>
        <end position="219"/>
    </location>
</feature>
<evidence type="ECO:0000313" key="4">
    <source>
        <dbReference type="Proteomes" id="UP000268321"/>
    </source>
</evidence>
<feature type="transmembrane region" description="Helical" evidence="2">
    <location>
        <begin position="231"/>
        <end position="255"/>
    </location>
</feature>
<feature type="transmembrane region" description="Helical" evidence="2">
    <location>
        <begin position="36"/>
        <end position="59"/>
    </location>
</feature>
<accession>A0A4P9ZAV3</accession>
<keyword evidence="4" id="KW-1185">Reference proteome</keyword>
<evidence type="ECO:0000313" key="3">
    <source>
        <dbReference type="EMBL" id="RKP29945.1"/>
    </source>
</evidence>
<feature type="transmembrane region" description="Helical" evidence="2">
    <location>
        <begin position="148"/>
        <end position="167"/>
    </location>
</feature>